<dbReference type="PANTHER" id="PTHR44688:SF16">
    <property type="entry name" value="DNA-BINDING TRANSCRIPTIONAL ACTIVATOR DEVR_DOSR"/>
    <property type="match status" value="1"/>
</dbReference>
<dbReference type="Pfam" id="PF00196">
    <property type="entry name" value="GerE"/>
    <property type="match status" value="1"/>
</dbReference>
<feature type="domain" description="HTH luxR-type" evidence="4">
    <location>
        <begin position="438"/>
        <end position="502"/>
    </location>
</feature>
<dbReference type="EMBL" id="JARXVC010000002">
    <property type="protein sequence ID" value="MDH6279915.1"/>
    <property type="molecule type" value="Genomic_DNA"/>
</dbReference>
<keyword evidence="6" id="KW-1185">Reference proteome</keyword>
<dbReference type="PANTHER" id="PTHR44688">
    <property type="entry name" value="DNA-BINDING TRANSCRIPTIONAL ACTIVATOR DEVR_DOSR"/>
    <property type="match status" value="1"/>
</dbReference>
<dbReference type="SMART" id="SM00421">
    <property type="entry name" value="HTH_LUXR"/>
    <property type="match status" value="1"/>
</dbReference>
<dbReference type="PRINTS" id="PR00038">
    <property type="entry name" value="HTHLUXR"/>
</dbReference>
<evidence type="ECO:0000313" key="6">
    <source>
        <dbReference type="Proteomes" id="UP001160334"/>
    </source>
</evidence>
<keyword evidence="2 5" id="KW-0238">DNA-binding</keyword>
<dbReference type="Gene3D" id="1.10.10.10">
    <property type="entry name" value="Winged helix-like DNA-binding domain superfamily/Winged helix DNA-binding domain"/>
    <property type="match status" value="1"/>
</dbReference>
<evidence type="ECO:0000256" key="2">
    <source>
        <dbReference type="ARBA" id="ARBA00023125"/>
    </source>
</evidence>
<dbReference type="GO" id="GO:0003677">
    <property type="term" value="F:DNA binding"/>
    <property type="evidence" value="ECO:0007669"/>
    <property type="project" value="UniProtKB-KW"/>
</dbReference>
<accession>A0ABT6M6J0</accession>
<dbReference type="InterPro" id="IPR011990">
    <property type="entry name" value="TPR-like_helical_dom_sf"/>
</dbReference>
<proteinExistence type="predicted"/>
<dbReference type="PROSITE" id="PS50043">
    <property type="entry name" value="HTH_LUXR_2"/>
    <property type="match status" value="1"/>
</dbReference>
<protein>
    <submittedName>
        <fullName evidence="5">DNA-binding CsgD family transcriptional regulator</fullName>
    </submittedName>
</protein>
<keyword evidence="3" id="KW-0804">Transcription</keyword>
<evidence type="ECO:0000256" key="3">
    <source>
        <dbReference type="ARBA" id="ARBA00023163"/>
    </source>
</evidence>
<gene>
    <name evidence="5" type="ORF">M2280_001124</name>
</gene>
<dbReference type="InterPro" id="IPR000792">
    <property type="entry name" value="Tscrpt_reg_LuxR_C"/>
</dbReference>
<dbReference type="CDD" id="cd06170">
    <property type="entry name" value="LuxR_C_like"/>
    <property type="match status" value="1"/>
</dbReference>
<dbReference type="Gene3D" id="1.25.40.10">
    <property type="entry name" value="Tetratricopeptide repeat domain"/>
    <property type="match status" value="1"/>
</dbReference>
<evidence type="ECO:0000313" key="5">
    <source>
        <dbReference type="EMBL" id="MDH6279915.1"/>
    </source>
</evidence>
<keyword evidence="1" id="KW-0805">Transcription regulation</keyword>
<dbReference type="InterPro" id="IPR036388">
    <property type="entry name" value="WH-like_DNA-bd_sf"/>
</dbReference>
<evidence type="ECO:0000256" key="1">
    <source>
        <dbReference type="ARBA" id="ARBA00023015"/>
    </source>
</evidence>
<dbReference type="Proteomes" id="UP001160334">
    <property type="component" value="Unassembled WGS sequence"/>
</dbReference>
<dbReference type="SUPFAM" id="SSF48452">
    <property type="entry name" value="TPR-like"/>
    <property type="match status" value="1"/>
</dbReference>
<sequence length="502" mass="55481">MADKWLEYLRDMIEAVREALASSEAEQTRSVLRKNWLRLILESHTSELEQLCLAHPDPHDPHILLIRACCRDLSGDPYGAEFLRGQGLRVASDDFVVCFTDLLLAPDTSTKAVIADRARQALAQCGPEDDYPSALFLLGWTEVRLRRDLPRAIALLRSASDEAQLQSCTETLRLAQSNLAFALTHAGAFTEAEQILDGLPSREVASDWERFEGGLPQSNRGCIAFWRGDFEEAVAQFDSIIVEDSPGTNFEALARLYLVMSLIALNREDRYHTAARLLRGVSTADKHGIPWDTLRRVTTAWLAHKQGQDEQARRIARPTLTRTGAAVAHALLAELYRVLGDPEPSAQALRLATSAGLPRYALVSTLVTSAALSSISGHGLQAHEQLDRALEAAIPERILAPFLADDPVIVDLLNAHAIRGSRHHELLCTILERRNQLSVLLAGVLTEREKEILAYLRTAMTADEIAAHLGIAYPTVKTHIRSIYQKLGVTNRRAAVQAADSR</sequence>
<comment type="caution">
    <text evidence="5">The sequence shown here is derived from an EMBL/GenBank/DDBJ whole genome shotgun (WGS) entry which is preliminary data.</text>
</comment>
<reference evidence="5 6" key="1">
    <citation type="submission" date="2023-04" db="EMBL/GenBank/DDBJ databases">
        <title>Forest soil microbial communities from Buena Vista Peninsula, Colon Province, Panama.</title>
        <authorList>
            <person name="Bouskill N."/>
        </authorList>
    </citation>
    <scope>NUCLEOTIDE SEQUENCE [LARGE SCALE GENOMIC DNA]</scope>
    <source>
        <strain evidence="5 6">CFH S0262</strain>
    </source>
</reference>
<dbReference type="InterPro" id="IPR016032">
    <property type="entry name" value="Sig_transdc_resp-reg_C-effctor"/>
</dbReference>
<organism evidence="5 6">
    <name type="scientific">Prescottella agglutinans</name>
    <dbReference type="NCBI Taxonomy" id="1644129"/>
    <lineage>
        <taxon>Bacteria</taxon>
        <taxon>Bacillati</taxon>
        <taxon>Actinomycetota</taxon>
        <taxon>Actinomycetes</taxon>
        <taxon>Mycobacteriales</taxon>
        <taxon>Nocardiaceae</taxon>
        <taxon>Prescottella</taxon>
    </lineage>
</organism>
<name>A0ABT6M6J0_9NOCA</name>
<evidence type="ECO:0000259" key="4">
    <source>
        <dbReference type="PROSITE" id="PS50043"/>
    </source>
</evidence>
<dbReference type="SUPFAM" id="SSF46894">
    <property type="entry name" value="C-terminal effector domain of the bipartite response regulators"/>
    <property type="match status" value="1"/>
</dbReference>